<protein>
    <submittedName>
        <fullName evidence="3">Thymocyte selection associated family member 2</fullName>
    </submittedName>
</protein>
<evidence type="ECO:0000313" key="3">
    <source>
        <dbReference type="Ensembl" id="ENSMODP00000057602.1"/>
    </source>
</evidence>
<dbReference type="Pfam" id="PF12736">
    <property type="entry name" value="CABIT"/>
    <property type="match status" value="1"/>
</dbReference>
<dbReference type="PANTHER" id="PTHR15215:SF2">
    <property type="entry name" value="PROTEIN THEMIS2"/>
    <property type="match status" value="1"/>
</dbReference>
<feature type="domain" description="CABIT" evidence="2">
    <location>
        <begin position="18"/>
        <end position="79"/>
    </location>
</feature>
<dbReference type="InterPro" id="IPR039671">
    <property type="entry name" value="THEMIS"/>
</dbReference>
<dbReference type="KEGG" id="mdo:100019842"/>
<dbReference type="InParanoid" id="A0A5F8HEI8"/>
<evidence type="ECO:0000256" key="1">
    <source>
        <dbReference type="ARBA" id="ARBA00006414"/>
    </source>
</evidence>
<reference evidence="3 4" key="1">
    <citation type="journal article" date="2007" name="Nature">
        <title>Genome of the marsupial Monodelphis domestica reveals innovation in non-coding sequences.</title>
        <authorList>
            <person name="Mikkelsen T.S."/>
            <person name="Wakefield M.J."/>
            <person name="Aken B."/>
            <person name="Amemiya C.T."/>
            <person name="Chang J.L."/>
            <person name="Duke S."/>
            <person name="Garber M."/>
            <person name="Gentles A.J."/>
            <person name="Goodstadt L."/>
            <person name="Heger A."/>
            <person name="Jurka J."/>
            <person name="Kamal M."/>
            <person name="Mauceli E."/>
            <person name="Searle S.M."/>
            <person name="Sharpe T."/>
            <person name="Baker M.L."/>
            <person name="Batzer M.A."/>
            <person name="Benos P.V."/>
            <person name="Belov K."/>
            <person name="Clamp M."/>
            <person name="Cook A."/>
            <person name="Cuff J."/>
            <person name="Das R."/>
            <person name="Davidow L."/>
            <person name="Deakin J.E."/>
            <person name="Fazzari M.J."/>
            <person name="Glass J.L."/>
            <person name="Grabherr M."/>
            <person name="Greally J.M."/>
            <person name="Gu W."/>
            <person name="Hore T.A."/>
            <person name="Huttley G.A."/>
            <person name="Kleber M."/>
            <person name="Jirtle R.L."/>
            <person name="Koina E."/>
            <person name="Lee J.T."/>
            <person name="Mahony S."/>
            <person name="Marra M.A."/>
            <person name="Miller R.D."/>
            <person name="Nicholls R.D."/>
            <person name="Oda M."/>
            <person name="Papenfuss A.T."/>
            <person name="Parra Z.E."/>
            <person name="Pollock D.D."/>
            <person name="Ray D.A."/>
            <person name="Schein J.E."/>
            <person name="Speed T.P."/>
            <person name="Thompson K."/>
            <person name="VandeBerg J.L."/>
            <person name="Wade C.M."/>
            <person name="Walker J.A."/>
            <person name="Waters P.D."/>
            <person name="Webber C."/>
            <person name="Weidman J.R."/>
            <person name="Xie X."/>
            <person name="Zody M.C."/>
            <person name="Baldwin J."/>
            <person name="Abdouelleil A."/>
            <person name="Abdulkadir J."/>
            <person name="Abebe A."/>
            <person name="Abera B."/>
            <person name="Abreu J."/>
            <person name="Acer S.C."/>
            <person name="Aftuck L."/>
            <person name="Alexander A."/>
            <person name="An P."/>
            <person name="Anderson E."/>
            <person name="Anderson S."/>
            <person name="Arachi H."/>
            <person name="Azer M."/>
            <person name="Bachantsang P."/>
            <person name="Barry A."/>
            <person name="Bayul T."/>
            <person name="Berlin A."/>
            <person name="Bessette D."/>
            <person name="Bloom T."/>
            <person name="Bloom T."/>
            <person name="Boguslavskiy L."/>
            <person name="Bonnet C."/>
            <person name="Boukhgalter B."/>
            <person name="Bourzgui I."/>
            <person name="Brown A."/>
            <person name="Cahill P."/>
            <person name="Channer S."/>
            <person name="Cheshatsang Y."/>
            <person name="Chuda L."/>
            <person name="Citroen M."/>
            <person name="Collymore A."/>
            <person name="Cooke P."/>
            <person name="Costello M."/>
            <person name="D'Aco K."/>
            <person name="Daza R."/>
            <person name="De Haan G."/>
            <person name="DeGray S."/>
            <person name="DeMaso C."/>
            <person name="Dhargay N."/>
            <person name="Dooley K."/>
            <person name="Dooley E."/>
            <person name="Doricent M."/>
            <person name="Dorje P."/>
            <person name="Dorjee K."/>
            <person name="Dupes A."/>
            <person name="Elong R."/>
            <person name="Falk J."/>
            <person name="Farina A."/>
            <person name="Faro S."/>
            <person name="Ferguson D."/>
            <person name="Fisher S."/>
            <person name="Foley C.D."/>
            <person name="Franke A."/>
            <person name="Friedrich D."/>
            <person name="Gadbois L."/>
            <person name="Gearin G."/>
            <person name="Gearin C.R."/>
            <person name="Giannoukos G."/>
            <person name="Goode T."/>
            <person name="Graham J."/>
            <person name="Grandbois E."/>
            <person name="Grewal S."/>
            <person name="Gyaltsen K."/>
            <person name="Hafez N."/>
            <person name="Hagos B."/>
            <person name="Hall J."/>
            <person name="Henson C."/>
            <person name="Hollinger A."/>
            <person name="Honan T."/>
            <person name="Huard M.D."/>
            <person name="Hughes L."/>
            <person name="Hurhula B."/>
            <person name="Husby M.E."/>
            <person name="Kamat A."/>
            <person name="Kanga B."/>
            <person name="Kashin S."/>
            <person name="Khazanovich D."/>
            <person name="Kisner P."/>
            <person name="Lance K."/>
            <person name="Lara M."/>
            <person name="Lee W."/>
            <person name="Lennon N."/>
            <person name="Letendre F."/>
            <person name="LeVine R."/>
            <person name="Lipovsky A."/>
            <person name="Liu X."/>
            <person name="Liu J."/>
            <person name="Liu S."/>
            <person name="Lokyitsang T."/>
            <person name="Lokyitsang Y."/>
            <person name="Lubonja R."/>
            <person name="Lui A."/>
            <person name="MacDonald P."/>
            <person name="Magnisalis V."/>
            <person name="Maru K."/>
            <person name="Matthews C."/>
            <person name="McCusker W."/>
            <person name="McDonough S."/>
            <person name="Mehta T."/>
            <person name="Meldrim J."/>
            <person name="Meneus L."/>
            <person name="Mihai O."/>
            <person name="Mihalev A."/>
            <person name="Mihova T."/>
            <person name="Mittelman R."/>
            <person name="Mlenga V."/>
            <person name="Montmayeur A."/>
            <person name="Mulrain L."/>
            <person name="Navidi A."/>
            <person name="Naylor J."/>
            <person name="Negash T."/>
            <person name="Nguyen T."/>
            <person name="Nguyen N."/>
            <person name="Nicol R."/>
            <person name="Norbu C."/>
            <person name="Norbu N."/>
            <person name="Novod N."/>
            <person name="O'Neill B."/>
            <person name="Osman S."/>
            <person name="Markiewicz E."/>
            <person name="Oyono O.L."/>
            <person name="Patti C."/>
            <person name="Phunkhang P."/>
            <person name="Pierre F."/>
            <person name="Priest M."/>
            <person name="Raghuraman S."/>
            <person name="Rege F."/>
            <person name="Reyes R."/>
            <person name="Rise C."/>
            <person name="Rogov P."/>
            <person name="Ross K."/>
            <person name="Ryan E."/>
            <person name="Settipalli S."/>
            <person name="Shea T."/>
            <person name="Sherpa N."/>
            <person name="Shi L."/>
            <person name="Shih D."/>
            <person name="Sparrow T."/>
            <person name="Spaulding J."/>
            <person name="Stalker J."/>
            <person name="Stange-Thomann N."/>
            <person name="Stavropoulos S."/>
            <person name="Stone C."/>
            <person name="Strader C."/>
            <person name="Tesfaye S."/>
            <person name="Thomson T."/>
            <person name="Thoulutsang Y."/>
            <person name="Thoulutsang D."/>
            <person name="Topham K."/>
            <person name="Topping I."/>
            <person name="Tsamla T."/>
            <person name="Vassiliev H."/>
            <person name="Vo A."/>
            <person name="Wangchuk T."/>
            <person name="Wangdi T."/>
            <person name="Weiand M."/>
            <person name="Wilkinson J."/>
            <person name="Wilson A."/>
            <person name="Yadav S."/>
            <person name="Young G."/>
            <person name="Yu Q."/>
            <person name="Zembek L."/>
            <person name="Zhong D."/>
            <person name="Zimmer A."/>
            <person name="Zwirko Z."/>
            <person name="Jaffe D.B."/>
            <person name="Alvarez P."/>
            <person name="Brockman W."/>
            <person name="Butler J."/>
            <person name="Chin C."/>
            <person name="Gnerre S."/>
            <person name="MacCallum I."/>
            <person name="Graves J.A."/>
            <person name="Ponting C.P."/>
            <person name="Breen M."/>
            <person name="Samollow P.B."/>
            <person name="Lander E.S."/>
            <person name="Lindblad-Toh K."/>
        </authorList>
    </citation>
    <scope>NUCLEOTIDE SEQUENCE [LARGE SCALE GENOMIC DNA]</scope>
</reference>
<reference evidence="3" key="2">
    <citation type="submission" date="2025-08" db="UniProtKB">
        <authorList>
            <consortium name="Ensembl"/>
        </authorList>
    </citation>
    <scope>IDENTIFICATION</scope>
</reference>
<dbReference type="AlphaFoldDB" id="A0A5F8HEI8"/>
<proteinExistence type="inferred from homology"/>
<sequence length="90" mass="9967">MEPVALQDYICSLDPASLPRIVKICSGVYFQSSIYEISGNECCFSTGDLIKIIRINLKKVICENTKTGHITEIPPDFPGEPENSLSLLFT</sequence>
<dbReference type="Proteomes" id="UP000002280">
    <property type="component" value="Chromosome 4"/>
</dbReference>
<dbReference type="Bgee" id="ENSMODG00000046728">
    <property type="expression patterns" value="Expressed in blood and 6 other cell types or tissues"/>
</dbReference>
<comment type="similarity">
    <text evidence="1">Belongs to the themis family.</text>
</comment>
<dbReference type="PANTHER" id="PTHR15215">
    <property type="entry name" value="CABIT DOMAIN-CONTAINING PROTEIN"/>
    <property type="match status" value="1"/>
</dbReference>
<dbReference type="GeneTree" id="ENSGT00530000063770"/>
<dbReference type="Ensembl" id="ENSMODT00000056306.1">
    <property type="protein sequence ID" value="ENSMODP00000057602.1"/>
    <property type="gene ID" value="ENSMODG00000046728.1"/>
</dbReference>
<dbReference type="STRING" id="13616.ENSMODP00000057602"/>
<reference evidence="3" key="3">
    <citation type="submission" date="2025-09" db="UniProtKB">
        <authorList>
            <consortium name="Ensembl"/>
        </authorList>
    </citation>
    <scope>IDENTIFICATION</scope>
</reference>
<keyword evidence="4" id="KW-1185">Reference proteome</keyword>
<name>A0A5F8HEI8_MONDO</name>
<evidence type="ECO:0000313" key="4">
    <source>
        <dbReference type="Proteomes" id="UP000002280"/>
    </source>
</evidence>
<dbReference type="OMA" id="FKGERGC"/>
<accession>A0A5F8HEI8</accession>
<dbReference type="InterPro" id="IPR025946">
    <property type="entry name" value="CABIT_dom"/>
</dbReference>
<evidence type="ECO:0000259" key="2">
    <source>
        <dbReference type="Pfam" id="PF12736"/>
    </source>
</evidence>
<organism evidence="3 4">
    <name type="scientific">Monodelphis domestica</name>
    <name type="common">Gray short-tailed opossum</name>
    <dbReference type="NCBI Taxonomy" id="13616"/>
    <lineage>
        <taxon>Eukaryota</taxon>
        <taxon>Metazoa</taxon>
        <taxon>Chordata</taxon>
        <taxon>Craniata</taxon>
        <taxon>Vertebrata</taxon>
        <taxon>Euteleostomi</taxon>
        <taxon>Mammalia</taxon>
        <taxon>Metatheria</taxon>
        <taxon>Didelphimorphia</taxon>
        <taxon>Didelphidae</taxon>
        <taxon>Monodelphis</taxon>
    </lineage>
</organism>